<evidence type="ECO:0000256" key="6">
    <source>
        <dbReference type="ARBA" id="ARBA00023136"/>
    </source>
</evidence>
<dbReference type="PROSITE" id="PS52016">
    <property type="entry name" value="TONB_DEPENDENT_REC_3"/>
    <property type="match status" value="1"/>
</dbReference>
<accession>A0A2K2FXI7</accession>
<comment type="subcellular location">
    <subcellularLocation>
        <location evidence="1 8">Cell outer membrane</location>
        <topology evidence="1 8">Multi-pass membrane protein</topology>
    </subcellularLocation>
</comment>
<dbReference type="PANTHER" id="PTHR40980">
    <property type="entry name" value="PLUG DOMAIN-CONTAINING PROTEIN"/>
    <property type="match status" value="1"/>
</dbReference>
<dbReference type="InterPro" id="IPR010104">
    <property type="entry name" value="TonB_rcpt_bac"/>
</dbReference>
<keyword evidence="4 8" id="KW-0812">Transmembrane</keyword>
<dbReference type="SUPFAM" id="SSF56935">
    <property type="entry name" value="Porins"/>
    <property type="match status" value="1"/>
</dbReference>
<dbReference type="GO" id="GO:0009279">
    <property type="term" value="C:cell outer membrane"/>
    <property type="evidence" value="ECO:0007669"/>
    <property type="project" value="UniProtKB-SubCell"/>
</dbReference>
<evidence type="ECO:0000313" key="13">
    <source>
        <dbReference type="Proteomes" id="UP000236327"/>
    </source>
</evidence>
<protein>
    <recommendedName>
        <fullName evidence="14">TonB-dependent receptor</fullName>
    </recommendedName>
</protein>
<keyword evidence="13" id="KW-1185">Reference proteome</keyword>
<comment type="caution">
    <text evidence="12">The sequence shown here is derived from an EMBL/GenBank/DDBJ whole genome shotgun (WGS) entry which is preliminary data.</text>
</comment>
<evidence type="ECO:0000256" key="5">
    <source>
        <dbReference type="ARBA" id="ARBA00023077"/>
    </source>
</evidence>
<keyword evidence="3 8" id="KW-1134">Transmembrane beta strand</keyword>
<organism evidence="12 13">
    <name type="scientific">Novosphingobium guangzhouense</name>
    <dbReference type="NCBI Taxonomy" id="1850347"/>
    <lineage>
        <taxon>Bacteria</taxon>
        <taxon>Pseudomonadati</taxon>
        <taxon>Pseudomonadota</taxon>
        <taxon>Alphaproteobacteria</taxon>
        <taxon>Sphingomonadales</taxon>
        <taxon>Sphingomonadaceae</taxon>
        <taxon>Novosphingobium</taxon>
    </lineage>
</organism>
<evidence type="ECO:0000256" key="4">
    <source>
        <dbReference type="ARBA" id="ARBA00022692"/>
    </source>
</evidence>
<dbReference type="Proteomes" id="UP000236327">
    <property type="component" value="Unassembled WGS sequence"/>
</dbReference>
<feature type="domain" description="TonB-dependent receptor plug" evidence="11">
    <location>
        <begin position="52"/>
        <end position="154"/>
    </location>
</feature>
<sequence>MLGAGFAALNAGMACAQDVQNGTETTLAEPEAGQDIVVTGIRASLANALGEKRNTVNIVDVINADDVGKLPDQNLAEVLENISGIQIDRAQGVGSNVSIRGSSQNLVLINGRATTPSGDSRGGISFGDVPAELIASVAVTKVATADQLEGSVGGIVDLRTYKGLGLKAPIASIRTDMEYAEYSESYNPRISAVFGKSFDTGIGEIGVVLSAGYSKQTVREDALNVRYAARTTVDLDGDGTSDPYLRPNYAQQFNTVRDRENKSFTGSIEWQASPELKLFVDGTYIDQSVTGAEYGVFFHQPSDISELPYLSQAQIDPMSSGGFDYSLMTSGLVGDTRLRSRNSSPSRFTESYIAAVGGEWTKGALNVKFEASRAGSTSDEAGFEMVSQYSDPTGPNFNNERGKISPPVILEMTDDLLYFAPDPSSPLWANKANPAYWSAFIARDNETRFRNIENAQRLDLKWDADLGPLRSIEFGTRLNQSNSKRDRFTQASRTFPGFSAAQRPELFDIAQNDVFADTRYQYIGGFVVPASVTQDPTAARQAFGLLPVAPQDYAASFRVKEKTVALYAKANLDTEIAGMAVRGNAGVRWVSTDQTTIGNAISSGVISQIVDRKNYKYWLPSAMLSIEPMDKVIVRASYGRSMRRPDFAQLSPSVNFPLVGDVYVGTGNPELKPQTVDQFDAAVEWYFDRNSILSIGGFYKKYHDLVTTVAISPTLIDPARGPFDPSNCATGIFNPVAVDLTGNVGKCVGVNQPQNAGGATLKGLEVAFQHSFTYLPGFLDGFGVIANYTYQDGKRDATFTVPGIVAGGGTAAVLPLPLRDLSKNNYNITLFYEKYGLNVRVRYTKRDPFLRTEATDLSNNLPWYQDDRAQVNASVSYDVNDRFAVTFSAINLTNEPSIGRAIFADGPIGQYRAADRRFVFGVRGKL</sequence>
<dbReference type="Gene3D" id="2.40.170.20">
    <property type="entry name" value="TonB-dependent receptor, beta-barrel domain"/>
    <property type="match status" value="1"/>
</dbReference>
<keyword evidence="5 9" id="KW-0798">TonB box</keyword>
<evidence type="ECO:0000259" key="10">
    <source>
        <dbReference type="Pfam" id="PF00593"/>
    </source>
</evidence>
<feature type="domain" description="TonB-dependent receptor-like beta-barrel" evidence="10">
    <location>
        <begin position="436"/>
        <end position="892"/>
    </location>
</feature>
<name>A0A2K2FXI7_9SPHN</name>
<evidence type="ECO:0000313" key="12">
    <source>
        <dbReference type="EMBL" id="PNU03499.1"/>
    </source>
</evidence>
<dbReference type="InterPro" id="IPR000531">
    <property type="entry name" value="Beta-barrel_TonB"/>
</dbReference>
<dbReference type="Pfam" id="PF07715">
    <property type="entry name" value="Plug"/>
    <property type="match status" value="1"/>
</dbReference>
<evidence type="ECO:0000256" key="2">
    <source>
        <dbReference type="ARBA" id="ARBA00022448"/>
    </source>
</evidence>
<evidence type="ECO:0000256" key="9">
    <source>
        <dbReference type="RuleBase" id="RU003357"/>
    </source>
</evidence>
<dbReference type="PANTHER" id="PTHR40980:SF3">
    <property type="entry name" value="TONB-DEPENDENT RECEPTOR-LIKE BETA-BARREL DOMAIN-CONTAINING PROTEIN"/>
    <property type="match status" value="1"/>
</dbReference>
<dbReference type="Pfam" id="PF00593">
    <property type="entry name" value="TonB_dep_Rec_b-barrel"/>
    <property type="match status" value="1"/>
</dbReference>
<dbReference type="Gene3D" id="2.170.130.10">
    <property type="entry name" value="TonB-dependent receptor, plug domain"/>
    <property type="match status" value="1"/>
</dbReference>
<keyword evidence="7 8" id="KW-0998">Cell outer membrane</keyword>
<evidence type="ECO:0000256" key="8">
    <source>
        <dbReference type="PROSITE-ProRule" id="PRU01360"/>
    </source>
</evidence>
<evidence type="ECO:0000259" key="11">
    <source>
        <dbReference type="Pfam" id="PF07715"/>
    </source>
</evidence>
<evidence type="ECO:0000256" key="1">
    <source>
        <dbReference type="ARBA" id="ARBA00004571"/>
    </source>
</evidence>
<comment type="similarity">
    <text evidence="8 9">Belongs to the TonB-dependent receptor family.</text>
</comment>
<reference evidence="12 13" key="1">
    <citation type="submission" date="2016-05" db="EMBL/GenBank/DDBJ databases">
        <title>Complete genome sequence of Novosphingobium guangzhouense SA925(T).</title>
        <authorList>
            <person name="Sha S."/>
        </authorList>
    </citation>
    <scope>NUCLEOTIDE SEQUENCE [LARGE SCALE GENOMIC DNA]</scope>
    <source>
        <strain evidence="12 13">SA925</strain>
    </source>
</reference>
<dbReference type="NCBIfam" id="TIGR01782">
    <property type="entry name" value="TonB-Xanth-Caul"/>
    <property type="match status" value="1"/>
</dbReference>
<evidence type="ECO:0000256" key="7">
    <source>
        <dbReference type="ARBA" id="ARBA00023237"/>
    </source>
</evidence>
<dbReference type="InterPro" id="IPR039426">
    <property type="entry name" value="TonB-dep_rcpt-like"/>
</dbReference>
<dbReference type="InterPro" id="IPR012910">
    <property type="entry name" value="Plug_dom"/>
</dbReference>
<proteinExistence type="inferred from homology"/>
<keyword evidence="6 8" id="KW-0472">Membrane</keyword>
<evidence type="ECO:0000256" key="3">
    <source>
        <dbReference type="ARBA" id="ARBA00022452"/>
    </source>
</evidence>
<dbReference type="EMBL" id="LYMM01000050">
    <property type="protein sequence ID" value="PNU03499.1"/>
    <property type="molecule type" value="Genomic_DNA"/>
</dbReference>
<dbReference type="InterPro" id="IPR037066">
    <property type="entry name" value="Plug_dom_sf"/>
</dbReference>
<dbReference type="AlphaFoldDB" id="A0A2K2FXI7"/>
<gene>
    <name evidence="12" type="ORF">A8V01_23785</name>
</gene>
<dbReference type="InterPro" id="IPR036942">
    <property type="entry name" value="Beta-barrel_TonB_sf"/>
</dbReference>
<keyword evidence="2 8" id="KW-0813">Transport</keyword>
<evidence type="ECO:0008006" key="14">
    <source>
        <dbReference type="Google" id="ProtNLM"/>
    </source>
</evidence>